<dbReference type="AlphaFoldDB" id="A0A2W5ALW3"/>
<name>A0A2W5ALW3_9SPHN</name>
<gene>
    <name evidence="2" type="ORF">DI640_14325</name>
</gene>
<sequence>MMLSDVSVRRPVFAAVAAIVLCVIGMAAFFFLPVRELPDVDPPIVSVNTNYAGASAEVIESRITEPIEQQIAGIQGVERINSTSRDGRSNVNIEFSLDRNIDDAANDVRDRISRVVGNLPDQADPPEVAKADSDSQPIMILFLRSNTLNRLQLTDYADRYLVDRLATVPGVAQVNIYGDQRYSMRIWLDPAALAARGLTVTDVETALTTQNVELPAGALESTAKNYTVRVARNYATAEDFRELPIGTRGSASQSATVATGTGSGSSAIIQGQPTYVTRLGDIARVEEAPEEDRRLFRGNSQDQIGLAITRQAQSNDLAISEGVRQMIEEVKPTLPPSVTLEVGSDNS</sequence>
<dbReference type="EMBL" id="QFMX01000052">
    <property type="protein sequence ID" value="PZO71501.1"/>
    <property type="molecule type" value="Genomic_DNA"/>
</dbReference>
<proteinExistence type="predicted"/>
<evidence type="ECO:0000313" key="2">
    <source>
        <dbReference type="EMBL" id="PZO71501.1"/>
    </source>
</evidence>
<dbReference type="InterPro" id="IPR027463">
    <property type="entry name" value="AcrB_DN_DC_subdom"/>
</dbReference>
<evidence type="ECO:0000313" key="3">
    <source>
        <dbReference type="Proteomes" id="UP000249555"/>
    </source>
</evidence>
<protein>
    <submittedName>
        <fullName evidence="2">Multidrug transporter AcrB</fullName>
    </submittedName>
</protein>
<comment type="caution">
    <text evidence="2">The sequence shown here is derived from an EMBL/GenBank/DDBJ whole genome shotgun (WGS) entry which is preliminary data.</text>
</comment>
<feature type="transmembrane region" description="Helical" evidence="1">
    <location>
        <begin position="12"/>
        <end position="32"/>
    </location>
</feature>
<evidence type="ECO:0000256" key="1">
    <source>
        <dbReference type="SAM" id="Phobius"/>
    </source>
</evidence>
<organism evidence="2 3">
    <name type="scientific">Sphingomonas taxi</name>
    <dbReference type="NCBI Taxonomy" id="1549858"/>
    <lineage>
        <taxon>Bacteria</taxon>
        <taxon>Pseudomonadati</taxon>
        <taxon>Pseudomonadota</taxon>
        <taxon>Alphaproteobacteria</taxon>
        <taxon>Sphingomonadales</taxon>
        <taxon>Sphingomonadaceae</taxon>
        <taxon>Sphingomonas</taxon>
    </lineage>
</organism>
<dbReference type="InterPro" id="IPR001036">
    <property type="entry name" value="Acrflvin-R"/>
</dbReference>
<dbReference type="GO" id="GO:0005886">
    <property type="term" value="C:plasma membrane"/>
    <property type="evidence" value="ECO:0007669"/>
    <property type="project" value="TreeGrafter"/>
</dbReference>
<keyword evidence="1" id="KW-0472">Membrane</keyword>
<dbReference type="Pfam" id="PF00873">
    <property type="entry name" value="ACR_tran"/>
    <property type="match status" value="1"/>
</dbReference>
<dbReference type="PANTHER" id="PTHR32063:SF14">
    <property type="entry name" value="BLL4319 PROTEIN"/>
    <property type="match status" value="1"/>
</dbReference>
<dbReference type="GO" id="GO:0042910">
    <property type="term" value="F:xenobiotic transmembrane transporter activity"/>
    <property type="evidence" value="ECO:0007669"/>
    <property type="project" value="TreeGrafter"/>
</dbReference>
<dbReference type="SUPFAM" id="SSF82693">
    <property type="entry name" value="Multidrug efflux transporter AcrB pore domain, PN1, PN2, PC1 and PC2 subdomains"/>
    <property type="match status" value="2"/>
</dbReference>
<dbReference type="Proteomes" id="UP000249555">
    <property type="component" value="Unassembled WGS sequence"/>
</dbReference>
<dbReference type="Gene3D" id="3.30.70.1430">
    <property type="entry name" value="Multidrug efflux transporter AcrB pore domain"/>
    <property type="match status" value="1"/>
</dbReference>
<accession>A0A2W5ALW3</accession>
<reference evidence="2 3" key="1">
    <citation type="submission" date="2017-08" db="EMBL/GenBank/DDBJ databases">
        <title>Infants hospitalized years apart are colonized by the same room-sourced microbial strains.</title>
        <authorList>
            <person name="Brooks B."/>
            <person name="Olm M.R."/>
            <person name="Firek B.A."/>
            <person name="Baker R."/>
            <person name="Thomas B.C."/>
            <person name="Morowitz M.J."/>
            <person name="Banfield J.F."/>
        </authorList>
    </citation>
    <scope>NUCLEOTIDE SEQUENCE [LARGE SCALE GENOMIC DNA]</scope>
    <source>
        <strain evidence="2">S2_018_000_R3_119</strain>
    </source>
</reference>
<dbReference type="SUPFAM" id="SSF82714">
    <property type="entry name" value="Multidrug efflux transporter AcrB TolC docking domain, DN and DC subdomains"/>
    <property type="match status" value="1"/>
</dbReference>
<dbReference type="Gene3D" id="3.30.2090.10">
    <property type="entry name" value="Multidrug efflux transporter AcrB TolC docking domain, DN and DC subdomains"/>
    <property type="match status" value="1"/>
</dbReference>
<keyword evidence="1" id="KW-1133">Transmembrane helix</keyword>
<feature type="non-terminal residue" evidence="2">
    <location>
        <position position="347"/>
    </location>
</feature>
<dbReference type="PRINTS" id="PR00702">
    <property type="entry name" value="ACRIFLAVINRP"/>
</dbReference>
<dbReference type="Gene3D" id="3.30.70.1320">
    <property type="entry name" value="Multidrug efflux transporter AcrB pore domain like"/>
    <property type="match status" value="1"/>
</dbReference>
<dbReference type="Gene3D" id="1.20.1640.10">
    <property type="entry name" value="Multidrug efflux transporter AcrB transmembrane domain"/>
    <property type="match status" value="1"/>
</dbReference>
<keyword evidence="1" id="KW-0812">Transmembrane</keyword>
<dbReference type="PANTHER" id="PTHR32063">
    <property type="match status" value="1"/>
</dbReference>